<feature type="transmembrane region" description="Helical" evidence="7">
    <location>
        <begin position="20"/>
        <end position="42"/>
    </location>
</feature>
<dbReference type="PANTHER" id="PTHR30572:SF4">
    <property type="entry name" value="ABC TRANSPORTER PERMEASE YTRF"/>
    <property type="match status" value="1"/>
</dbReference>
<feature type="transmembrane region" description="Helical" evidence="7">
    <location>
        <begin position="436"/>
        <end position="456"/>
    </location>
</feature>
<dbReference type="InterPro" id="IPR003838">
    <property type="entry name" value="ABC3_permease_C"/>
</dbReference>
<evidence type="ECO:0000256" key="7">
    <source>
        <dbReference type="SAM" id="Phobius"/>
    </source>
</evidence>
<keyword evidence="3 7" id="KW-0812">Transmembrane</keyword>
<dbReference type="EMBL" id="CP008849">
    <property type="protein sequence ID" value="AIF99695.1"/>
    <property type="molecule type" value="Genomic_DNA"/>
</dbReference>
<name>A0A075P3Z8_9ALTE</name>
<evidence type="ECO:0000256" key="5">
    <source>
        <dbReference type="ARBA" id="ARBA00023136"/>
    </source>
</evidence>
<sequence length="827" mass="91101">MSLSLDIKYAARLLAKKPKFTALIISIVAIGLGLTLYAYSLLNSLLFTPITFNDGKAVYAVESMYDHTHLSRRPAMAYDLFNLQQDTSIFSEMGFYNEGTTFVGGTDAGLRKYNASYVSYTLFSFTGVTPIMGRGIEESDHFEGAEQVVVLGYGIWQGYFNGDPNIVGKIVPIDGAEPARVVGVMPEGFAFPSIAEIWQPLPYNTIKPTERGMYFVNAFAKLADGVTLEQARAALDARSLEIKKEVGEQYAWLIRDNDKYLSIEPFKKAALTQYYGMFMALLIVVFLILLLACINVGNLLLTSVNERVKEVAIRIALGVPQKRLVLQMLWESIFVCVTGGILAILLAGWGLDVTNAVFQNAYEIDNLKPYWWYASLDTKSLTILVVAIVSMIVITGFIPAWRSLNGDFNAVLRDGTRGALGKGAARATKALVISEILLSCVVLIMATVLLVSSYGAGVADYGVQTENRLTAQIQISPSDYPIRQGTEFEYTDRLARSQFYFDLEEELRAQPNVLGTVLMTQLPGTGGGTSFFEIEGRENPVISENPYSNNEGATKNGWSTLGMEIIEGRDFDYRDAAKEANSMIINESIARDFFPNESPIGQRVRRPDRRDAGWATIVGVVSDTYHGTYMDFSSASYNSYHPIDNWGPFRMQIAIHYSGTAAQARETLANAINAVNPNVGLYHVQSYDALIKKPLLLIEAVSEIFLLCGLVAAFLAASGIYAVAANSIQQRTQEIGVRRALGSTDRRIVKLFMGQASWQLLIGISIGIGVALWLLSLMSQTLIFSNTSYILGMLVMPTLIIAMVLTATYLPTKKVIEMEPSDALHHN</sequence>
<feature type="transmembrane region" description="Helical" evidence="7">
    <location>
        <begin position="704"/>
        <end position="724"/>
    </location>
</feature>
<keyword evidence="4 7" id="KW-1133">Transmembrane helix</keyword>
<feature type="domain" description="ABC3 transporter permease C-terminal" evidence="8">
    <location>
        <begin position="709"/>
        <end position="820"/>
    </location>
</feature>
<feature type="transmembrane region" description="Helical" evidence="7">
    <location>
        <begin position="381"/>
        <end position="401"/>
    </location>
</feature>
<evidence type="ECO:0000256" key="6">
    <source>
        <dbReference type="ARBA" id="ARBA00038076"/>
    </source>
</evidence>
<feature type="domain" description="MacB-like periplasmic core" evidence="9">
    <location>
        <begin position="439"/>
        <end position="656"/>
    </location>
</feature>
<evidence type="ECO:0000256" key="4">
    <source>
        <dbReference type="ARBA" id="ARBA00022989"/>
    </source>
</evidence>
<evidence type="ECO:0000256" key="1">
    <source>
        <dbReference type="ARBA" id="ARBA00004651"/>
    </source>
</evidence>
<dbReference type="InterPro" id="IPR025857">
    <property type="entry name" value="MacB_PCD"/>
</dbReference>
<dbReference type="PANTHER" id="PTHR30572">
    <property type="entry name" value="MEMBRANE COMPONENT OF TRANSPORTER-RELATED"/>
    <property type="match status" value="1"/>
</dbReference>
<organism evidence="10 11">
    <name type="scientific">Alteromonas australica</name>
    <dbReference type="NCBI Taxonomy" id="589873"/>
    <lineage>
        <taxon>Bacteria</taxon>
        <taxon>Pseudomonadati</taxon>
        <taxon>Pseudomonadota</taxon>
        <taxon>Gammaproteobacteria</taxon>
        <taxon>Alteromonadales</taxon>
        <taxon>Alteromonadaceae</taxon>
        <taxon>Alteromonas/Salinimonas group</taxon>
        <taxon>Alteromonas</taxon>
    </lineage>
</organism>
<feature type="domain" description="MacB-like periplasmic core" evidence="9">
    <location>
        <begin position="21"/>
        <end position="237"/>
    </location>
</feature>
<dbReference type="Pfam" id="PF02687">
    <property type="entry name" value="FtsX"/>
    <property type="match status" value="2"/>
</dbReference>
<keyword evidence="5 7" id="KW-0472">Membrane</keyword>
<accession>A0A075P3Z8</accession>
<keyword evidence="11" id="KW-1185">Reference proteome</keyword>
<feature type="transmembrane region" description="Helical" evidence="7">
    <location>
        <begin position="789"/>
        <end position="810"/>
    </location>
</feature>
<feature type="transmembrane region" description="Helical" evidence="7">
    <location>
        <begin position="329"/>
        <end position="351"/>
    </location>
</feature>
<evidence type="ECO:0000256" key="2">
    <source>
        <dbReference type="ARBA" id="ARBA00022475"/>
    </source>
</evidence>
<dbReference type="GO" id="GO:0022857">
    <property type="term" value="F:transmembrane transporter activity"/>
    <property type="evidence" value="ECO:0007669"/>
    <property type="project" value="TreeGrafter"/>
</dbReference>
<dbReference type="InterPro" id="IPR050250">
    <property type="entry name" value="Macrolide_Exporter_MacB"/>
</dbReference>
<evidence type="ECO:0000259" key="8">
    <source>
        <dbReference type="Pfam" id="PF02687"/>
    </source>
</evidence>
<evidence type="ECO:0000313" key="11">
    <source>
        <dbReference type="Proteomes" id="UP000056090"/>
    </source>
</evidence>
<comment type="subcellular location">
    <subcellularLocation>
        <location evidence="1">Cell membrane</location>
        <topology evidence="1">Multi-pass membrane protein</topology>
    </subcellularLocation>
</comment>
<dbReference type="Proteomes" id="UP000056090">
    <property type="component" value="Chromosome"/>
</dbReference>
<dbReference type="RefSeq" id="WP_044057762.1">
    <property type="nucleotide sequence ID" value="NZ_CBCSKJ010000002.1"/>
</dbReference>
<feature type="transmembrane region" description="Helical" evidence="7">
    <location>
        <begin position="274"/>
        <end position="301"/>
    </location>
</feature>
<feature type="transmembrane region" description="Helical" evidence="7">
    <location>
        <begin position="756"/>
        <end position="777"/>
    </location>
</feature>
<evidence type="ECO:0000313" key="10">
    <source>
        <dbReference type="EMBL" id="AIF99695.1"/>
    </source>
</evidence>
<comment type="similarity">
    <text evidence="6">Belongs to the ABC-4 integral membrane protein family.</text>
</comment>
<dbReference type="eggNOG" id="COG0577">
    <property type="taxonomic scope" value="Bacteria"/>
</dbReference>
<gene>
    <name evidence="10" type="ORF">EP13_13945</name>
</gene>
<evidence type="ECO:0000256" key="3">
    <source>
        <dbReference type="ARBA" id="ARBA00022692"/>
    </source>
</evidence>
<evidence type="ECO:0000259" key="9">
    <source>
        <dbReference type="Pfam" id="PF12704"/>
    </source>
</evidence>
<dbReference type="GO" id="GO:0005886">
    <property type="term" value="C:plasma membrane"/>
    <property type="evidence" value="ECO:0007669"/>
    <property type="project" value="UniProtKB-SubCell"/>
</dbReference>
<dbReference type="Pfam" id="PF12704">
    <property type="entry name" value="MacB_PCD"/>
    <property type="match status" value="2"/>
</dbReference>
<reference evidence="10 11" key="1">
    <citation type="submission" date="2014-06" db="EMBL/GenBank/DDBJ databases">
        <title>Genomes of Alteromonas australica, a world apart.</title>
        <authorList>
            <person name="Gonzaga A."/>
            <person name="Lopez-Perez M."/>
            <person name="Rodriguez-Valera F."/>
        </authorList>
    </citation>
    <scope>NUCLEOTIDE SEQUENCE [LARGE SCALE GENOMIC DNA]</scope>
    <source>
        <strain evidence="10 11">H 17</strain>
    </source>
</reference>
<feature type="domain" description="ABC3 transporter permease C-terminal" evidence="8">
    <location>
        <begin position="283"/>
        <end position="405"/>
    </location>
</feature>
<proteinExistence type="inferred from homology"/>
<dbReference type="KEGG" id="aal:EP13_13945"/>
<keyword evidence="2" id="KW-1003">Cell membrane</keyword>
<protein>
    <submittedName>
        <fullName evidence="10">ABC transporter permease</fullName>
    </submittedName>
</protein>
<dbReference type="AlphaFoldDB" id="A0A075P3Z8"/>
<dbReference type="GeneID" id="78255999"/>